<organism evidence="2 3">
    <name type="scientific">Paenibacillus favisporus</name>
    <dbReference type="NCBI Taxonomy" id="221028"/>
    <lineage>
        <taxon>Bacteria</taxon>
        <taxon>Bacillati</taxon>
        <taxon>Bacillota</taxon>
        <taxon>Bacilli</taxon>
        <taxon>Bacillales</taxon>
        <taxon>Paenibacillaceae</taxon>
        <taxon>Paenibacillus</taxon>
    </lineage>
</organism>
<dbReference type="PROSITE" id="PS51781">
    <property type="entry name" value="SH3B"/>
    <property type="match status" value="1"/>
</dbReference>
<dbReference type="RefSeq" id="WP_354502427.1">
    <property type="nucleotide sequence ID" value="NZ_JBEPLV010000008.1"/>
</dbReference>
<feature type="domain" description="SH3b" evidence="1">
    <location>
        <begin position="267"/>
        <end position="335"/>
    </location>
</feature>
<gene>
    <name evidence="2" type="ORF">ABID47_006027</name>
</gene>
<sequence length="335" mass="37763">MMKKIKGNQKVWLNVNLSDSPAMQAVRQMEGITASLVDSPAMQAVRQMEGITASLVDSPAMQAVRQMEGIAVSLVDSPAMQAVRQMEGIAASLVDSPAMQAVRQMGGIGASMIDSPIMRTVARTLETVFKIPKQDEFGIQTYKQELLGVYETALHTIVEKSRVSEDKLSPVDEHSLQNEVEQFSVQVQQDESQNFVEKFIEKYESLNPIVKFLISVILIPYLVNQLSDALTISDLIKRDIQASKSTIIREEKEALSVYTEFETLAVNQLRLVRAEELIARKNPNKNSQIVGLVYIGQRVKLIGKKKDWAYIRYYDHSEDSYKEGWVFARYLVKII</sequence>
<dbReference type="Gene3D" id="2.30.30.40">
    <property type="entry name" value="SH3 Domains"/>
    <property type="match status" value="1"/>
</dbReference>
<evidence type="ECO:0000313" key="2">
    <source>
        <dbReference type="EMBL" id="MET3549390.1"/>
    </source>
</evidence>
<dbReference type="EMBL" id="JBEPLV010000008">
    <property type="protein sequence ID" value="MET3549390.1"/>
    <property type="molecule type" value="Genomic_DNA"/>
</dbReference>
<name>A0ABV2FC96_9BACL</name>
<comment type="caution">
    <text evidence="2">The sequence shown here is derived from an EMBL/GenBank/DDBJ whole genome shotgun (WGS) entry which is preliminary data.</text>
</comment>
<protein>
    <recommendedName>
        <fullName evidence="1">SH3b domain-containing protein</fullName>
    </recommendedName>
</protein>
<reference evidence="2 3" key="1">
    <citation type="submission" date="2024-06" db="EMBL/GenBank/DDBJ databases">
        <title>Genomic Encyclopedia of Type Strains, Phase IV (KMG-IV): sequencing the most valuable type-strain genomes for metagenomic binning, comparative biology and taxonomic classification.</title>
        <authorList>
            <person name="Goeker M."/>
        </authorList>
    </citation>
    <scope>NUCLEOTIDE SEQUENCE [LARGE SCALE GENOMIC DNA]</scope>
    <source>
        <strain evidence="2 3">DSM 17253</strain>
    </source>
</reference>
<proteinExistence type="predicted"/>
<evidence type="ECO:0000259" key="1">
    <source>
        <dbReference type="PROSITE" id="PS51781"/>
    </source>
</evidence>
<accession>A0ABV2FC96</accession>
<evidence type="ECO:0000313" key="3">
    <source>
        <dbReference type="Proteomes" id="UP001549098"/>
    </source>
</evidence>
<keyword evidence="3" id="KW-1185">Reference proteome</keyword>
<dbReference type="Proteomes" id="UP001549098">
    <property type="component" value="Unassembled WGS sequence"/>
</dbReference>
<dbReference type="InterPro" id="IPR003646">
    <property type="entry name" value="SH3-like_bac-type"/>
</dbReference>
<dbReference type="Pfam" id="PF08239">
    <property type="entry name" value="SH3_3"/>
    <property type="match status" value="1"/>
</dbReference>